<dbReference type="PROSITE" id="PS51900">
    <property type="entry name" value="CB"/>
    <property type="match status" value="1"/>
</dbReference>
<dbReference type="CDD" id="cd00796">
    <property type="entry name" value="INT_Rci_Hp1_C"/>
    <property type="match status" value="1"/>
</dbReference>
<protein>
    <submittedName>
        <fullName evidence="8">Site-specific integrase</fullName>
    </submittedName>
</protein>
<gene>
    <name evidence="8" type="ORF">ITX56_19365</name>
</gene>
<keyword evidence="2" id="KW-0229">DNA integration</keyword>
<organism evidence="8 9">
    <name type="scientific">Leclercia barmai</name>
    <dbReference type="NCBI Taxonomy" id="2785629"/>
    <lineage>
        <taxon>Bacteria</taxon>
        <taxon>Pseudomonadati</taxon>
        <taxon>Pseudomonadota</taxon>
        <taxon>Gammaproteobacteria</taxon>
        <taxon>Enterobacterales</taxon>
        <taxon>Enterobacteriaceae</taxon>
        <taxon>Leclercia</taxon>
    </lineage>
</organism>
<evidence type="ECO:0000256" key="3">
    <source>
        <dbReference type="ARBA" id="ARBA00023125"/>
    </source>
</evidence>
<dbReference type="PROSITE" id="PS51898">
    <property type="entry name" value="TYR_RECOMBINASE"/>
    <property type="match status" value="1"/>
</dbReference>
<name>A0ABS7S027_9ENTR</name>
<dbReference type="Gene3D" id="1.10.150.130">
    <property type="match status" value="1"/>
</dbReference>
<evidence type="ECO:0000259" key="7">
    <source>
        <dbReference type="PROSITE" id="PS51900"/>
    </source>
</evidence>
<reference evidence="8 9" key="1">
    <citation type="submission" date="2020-11" db="EMBL/GenBank/DDBJ databases">
        <title>Draft Genome of Enterobacter sp. strain EMC7.</title>
        <authorList>
            <person name="Barman P."/>
            <person name="Sinha S."/>
            <person name="Sen S."/>
            <person name="Chakraborty R."/>
        </authorList>
    </citation>
    <scope>NUCLEOTIDE SEQUENCE [LARGE SCALE GENOMIC DNA]</scope>
    <source>
        <strain evidence="8 9">EMC7</strain>
    </source>
</reference>
<evidence type="ECO:0000256" key="2">
    <source>
        <dbReference type="ARBA" id="ARBA00022908"/>
    </source>
</evidence>
<comment type="similarity">
    <text evidence="1">Belongs to the 'phage' integrase family.</text>
</comment>
<dbReference type="InterPro" id="IPR011010">
    <property type="entry name" value="DNA_brk_join_enz"/>
</dbReference>
<evidence type="ECO:0000256" key="5">
    <source>
        <dbReference type="PROSITE-ProRule" id="PRU01248"/>
    </source>
</evidence>
<dbReference type="InterPro" id="IPR050808">
    <property type="entry name" value="Phage_Integrase"/>
</dbReference>
<dbReference type="PANTHER" id="PTHR30629">
    <property type="entry name" value="PROPHAGE INTEGRASE"/>
    <property type="match status" value="1"/>
</dbReference>
<keyword evidence="4" id="KW-0233">DNA recombination</keyword>
<evidence type="ECO:0000256" key="1">
    <source>
        <dbReference type="ARBA" id="ARBA00008857"/>
    </source>
</evidence>
<dbReference type="SUPFAM" id="SSF56349">
    <property type="entry name" value="DNA breaking-rejoining enzymes"/>
    <property type="match status" value="1"/>
</dbReference>
<dbReference type="RefSeq" id="WP_223075473.1">
    <property type="nucleotide sequence ID" value="NZ_JADMNK010000012.1"/>
</dbReference>
<feature type="domain" description="Tyr recombinase" evidence="6">
    <location>
        <begin position="101"/>
        <end position="283"/>
    </location>
</feature>
<dbReference type="Pfam" id="PF00589">
    <property type="entry name" value="Phage_integrase"/>
    <property type="match status" value="1"/>
</dbReference>
<sequence length="285" mass="32485">MMTLAELFLRYLEYSRIHKKSFASDQSKIKHYLLPRLGHIKLNMINRRDIADYINGLDGLKFSTRNRHIALLKAIFTWAREFDYISTSPVAGFKTFKEPASLRRAMEPDEFTAFMQVLDAEIKQEPRDTLLILSFLALTGMRLGEARSADIQSINMSRKTLFLHDTKSGDSRLVPLCQRAMDIALMQVSKYGNGGLLFRSGAGGRVTEPRRLMTAICERAGIARFTIHELRYTAGSAMLAVTRDIYSVQRFLGHKCTKTTAIYAQYFGGQQHDDIERAMALMLNR</sequence>
<evidence type="ECO:0000259" key="6">
    <source>
        <dbReference type="PROSITE" id="PS51898"/>
    </source>
</evidence>
<dbReference type="PANTHER" id="PTHR30629:SF2">
    <property type="entry name" value="PROPHAGE INTEGRASE INTS-RELATED"/>
    <property type="match status" value="1"/>
</dbReference>
<dbReference type="InterPro" id="IPR004107">
    <property type="entry name" value="Integrase_SAM-like_N"/>
</dbReference>
<comment type="caution">
    <text evidence="8">The sequence shown here is derived from an EMBL/GenBank/DDBJ whole genome shotgun (WGS) entry which is preliminary data.</text>
</comment>
<dbReference type="EMBL" id="JADMNK010000012">
    <property type="protein sequence ID" value="MBZ0059919.1"/>
    <property type="molecule type" value="Genomic_DNA"/>
</dbReference>
<dbReference type="InterPro" id="IPR013762">
    <property type="entry name" value="Integrase-like_cat_sf"/>
</dbReference>
<dbReference type="InterPro" id="IPR044068">
    <property type="entry name" value="CB"/>
</dbReference>
<evidence type="ECO:0000256" key="4">
    <source>
        <dbReference type="ARBA" id="ARBA00023172"/>
    </source>
</evidence>
<dbReference type="InterPro" id="IPR002104">
    <property type="entry name" value="Integrase_catalytic"/>
</dbReference>
<evidence type="ECO:0000313" key="8">
    <source>
        <dbReference type="EMBL" id="MBZ0059919.1"/>
    </source>
</evidence>
<accession>A0ABS7S027</accession>
<keyword evidence="3 5" id="KW-0238">DNA-binding</keyword>
<dbReference type="InterPro" id="IPR010998">
    <property type="entry name" value="Integrase_recombinase_N"/>
</dbReference>
<evidence type="ECO:0000313" key="9">
    <source>
        <dbReference type="Proteomes" id="UP000706580"/>
    </source>
</evidence>
<feature type="domain" description="Core-binding (CB)" evidence="7">
    <location>
        <begin position="1"/>
        <end position="80"/>
    </location>
</feature>
<keyword evidence="9" id="KW-1185">Reference proteome</keyword>
<dbReference type="Pfam" id="PF14659">
    <property type="entry name" value="Phage_int_SAM_3"/>
    <property type="match status" value="1"/>
</dbReference>
<dbReference type="Proteomes" id="UP000706580">
    <property type="component" value="Unassembled WGS sequence"/>
</dbReference>
<proteinExistence type="inferred from homology"/>
<dbReference type="Gene3D" id="1.10.443.10">
    <property type="entry name" value="Intergrase catalytic core"/>
    <property type="match status" value="1"/>
</dbReference>